<protein>
    <submittedName>
        <fullName evidence="5">Aldolase</fullName>
    </submittedName>
</protein>
<evidence type="ECO:0000256" key="3">
    <source>
        <dbReference type="PIRNR" id="PIRNR001365"/>
    </source>
</evidence>
<name>A0A501PVR2_9PROT</name>
<dbReference type="EMBL" id="VFIY01000003">
    <property type="protein sequence ID" value="TPD63821.1"/>
    <property type="molecule type" value="Genomic_DNA"/>
</dbReference>
<dbReference type="Pfam" id="PF00701">
    <property type="entry name" value="DHDPS"/>
    <property type="match status" value="1"/>
</dbReference>
<feature type="active site" description="Schiff-base intermediate with substrate" evidence="4">
    <location>
        <position position="173"/>
    </location>
</feature>
<dbReference type="PANTHER" id="PTHR12128">
    <property type="entry name" value="DIHYDRODIPICOLINATE SYNTHASE"/>
    <property type="match status" value="1"/>
</dbReference>
<dbReference type="SUPFAM" id="SSF51569">
    <property type="entry name" value="Aldolase"/>
    <property type="match status" value="1"/>
</dbReference>
<dbReference type="PIRSF" id="PIRSF001365">
    <property type="entry name" value="DHDPS"/>
    <property type="match status" value="1"/>
</dbReference>
<evidence type="ECO:0000256" key="4">
    <source>
        <dbReference type="PIRSR" id="PIRSR001365-1"/>
    </source>
</evidence>
<proteinExistence type="inferred from homology"/>
<evidence type="ECO:0000313" key="5">
    <source>
        <dbReference type="EMBL" id="TPD63821.1"/>
    </source>
</evidence>
<keyword evidence="2 3" id="KW-0456">Lyase</keyword>
<dbReference type="Proteomes" id="UP000319148">
    <property type="component" value="Unassembled WGS sequence"/>
</dbReference>
<dbReference type="InterPro" id="IPR002220">
    <property type="entry name" value="DapA-like"/>
</dbReference>
<evidence type="ECO:0000256" key="1">
    <source>
        <dbReference type="ARBA" id="ARBA00007592"/>
    </source>
</evidence>
<reference evidence="6" key="1">
    <citation type="submission" date="2019-06" db="EMBL/GenBank/DDBJ databases">
        <title>The complete genome of Emcibacter congregatus ZYLT.</title>
        <authorList>
            <person name="Zhao Z."/>
        </authorList>
    </citation>
    <scope>NUCLEOTIDE SEQUENCE [LARGE SCALE GENOMIC DNA]</scope>
    <source>
        <strain evidence="6">MCCC 1A06723</strain>
    </source>
</reference>
<dbReference type="PRINTS" id="PR00146">
    <property type="entry name" value="DHPICSNTHASE"/>
</dbReference>
<evidence type="ECO:0000313" key="6">
    <source>
        <dbReference type="Proteomes" id="UP000319148"/>
    </source>
</evidence>
<dbReference type="PANTHER" id="PTHR12128:SF66">
    <property type="entry name" value="4-HYDROXY-2-OXOGLUTARATE ALDOLASE, MITOCHONDRIAL"/>
    <property type="match status" value="1"/>
</dbReference>
<dbReference type="GO" id="GO:0008840">
    <property type="term" value="F:4-hydroxy-tetrahydrodipicolinate synthase activity"/>
    <property type="evidence" value="ECO:0007669"/>
    <property type="project" value="TreeGrafter"/>
</dbReference>
<sequence length="323" mass="34746">MTVEDVQGAWAIMPTPATDDASDWHATDTVDADEVTRAVKGMVEAGIDGILSLGTLGECATLTRDEKRKFIGTAVEATEGRIPFFAGTTALGTRETIEQTREAQELGAVGTMLGLPMWCAADMTTAVKFYKDVAEACPDMAICVYANHAAFRFAFATEFWEQVADIPQVIMAKYGAIPTLAADLAATKGQVKFLPIESMYLEAVKVDSEFCNAFWSSGAACDPSLASHIRDVVAAAVASNDFTAAEELIGEVGKTLWPLIPGGNNFDEFNKYNIGLEKERINAGGWMKAGPCRPPYTYVPEEYLDGARASGRGWAELAKKVKA</sequence>
<gene>
    <name evidence="5" type="ORF">FIV46_00180</name>
</gene>
<comment type="similarity">
    <text evidence="1 3">Belongs to the DapA family.</text>
</comment>
<keyword evidence="6" id="KW-1185">Reference proteome</keyword>
<feature type="active site" description="Proton donor/acceptor" evidence="4">
    <location>
        <position position="145"/>
    </location>
</feature>
<dbReference type="InterPro" id="IPR013785">
    <property type="entry name" value="Aldolase_TIM"/>
</dbReference>
<dbReference type="OrthoDB" id="9782828at2"/>
<evidence type="ECO:0000256" key="2">
    <source>
        <dbReference type="ARBA" id="ARBA00023239"/>
    </source>
</evidence>
<dbReference type="AlphaFoldDB" id="A0A501PVR2"/>
<organism evidence="5 6">
    <name type="scientific">Emcibacter nanhaiensis</name>
    <dbReference type="NCBI Taxonomy" id="1505037"/>
    <lineage>
        <taxon>Bacteria</taxon>
        <taxon>Pseudomonadati</taxon>
        <taxon>Pseudomonadota</taxon>
        <taxon>Alphaproteobacteria</taxon>
        <taxon>Emcibacterales</taxon>
        <taxon>Emcibacteraceae</taxon>
        <taxon>Emcibacter</taxon>
    </lineage>
</organism>
<dbReference type="SMART" id="SM01130">
    <property type="entry name" value="DHDPS"/>
    <property type="match status" value="1"/>
</dbReference>
<accession>A0A501PVR2</accession>
<dbReference type="Gene3D" id="3.20.20.70">
    <property type="entry name" value="Aldolase class I"/>
    <property type="match status" value="1"/>
</dbReference>
<comment type="caution">
    <text evidence="5">The sequence shown here is derived from an EMBL/GenBank/DDBJ whole genome shotgun (WGS) entry which is preliminary data.</text>
</comment>